<dbReference type="Proteomes" id="UP000035088">
    <property type="component" value="Unassembled WGS sequence"/>
</dbReference>
<accession>G7H3T2</accession>
<comment type="caution">
    <text evidence="2">The sequence shown here is derived from an EMBL/GenBank/DDBJ whole genome shotgun (WGS) entry which is preliminary data.</text>
</comment>
<reference evidence="2 3" key="1">
    <citation type="submission" date="2011-11" db="EMBL/GenBank/DDBJ databases">
        <title>Whole genome shotgun sequence of Gordonia araii NBRC 100433.</title>
        <authorList>
            <person name="Yoshida Y."/>
            <person name="Hosoyama A."/>
            <person name="Tsuchikane K."/>
            <person name="Katsumata H."/>
            <person name="Yamazaki S."/>
            <person name="Fujita N."/>
        </authorList>
    </citation>
    <scope>NUCLEOTIDE SEQUENCE [LARGE SCALE GENOMIC DNA]</scope>
    <source>
        <strain evidence="2 3">NBRC 100433</strain>
    </source>
</reference>
<keyword evidence="3" id="KW-1185">Reference proteome</keyword>
<organism evidence="2 3">
    <name type="scientific">Gordonia araii NBRC 100433</name>
    <dbReference type="NCBI Taxonomy" id="1073574"/>
    <lineage>
        <taxon>Bacteria</taxon>
        <taxon>Bacillati</taxon>
        <taxon>Actinomycetota</taxon>
        <taxon>Actinomycetes</taxon>
        <taxon>Mycobacteriales</taxon>
        <taxon>Gordoniaceae</taxon>
        <taxon>Gordonia</taxon>
    </lineage>
</organism>
<dbReference type="RefSeq" id="WP_007322582.1">
    <property type="nucleotide sequence ID" value="NZ_BAEE01000057.1"/>
</dbReference>
<evidence type="ECO:0000313" key="3">
    <source>
        <dbReference type="Proteomes" id="UP000035088"/>
    </source>
</evidence>
<dbReference type="OrthoDB" id="4373845at2"/>
<dbReference type="AlphaFoldDB" id="G7H3T2"/>
<feature type="signal peptide" evidence="1">
    <location>
        <begin position="1"/>
        <end position="28"/>
    </location>
</feature>
<dbReference type="EMBL" id="BAEE01000057">
    <property type="protein sequence ID" value="GAB10507.1"/>
    <property type="molecule type" value="Genomic_DNA"/>
</dbReference>
<gene>
    <name evidence="2" type="ORF">GOARA_057_00310</name>
</gene>
<protein>
    <submittedName>
        <fullName evidence="2">Uncharacterized protein</fullName>
    </submittedName>
</protein>
<dbReference type="STRING" id="1073574.GOARA_057_00310"/>
<proteinExistence type="predicted"/>
<evidence type="ECO:0000313" key="2">
    <source>
        <dbReference type="EMBL" id="GAB10507.1"/>
    </source>
</evidence>
<sequence length="152" mass="16431">MTAQPTRLIAATAIALAGIAAPAPLAHAGEVRHKTTAICKSISPNVIDNPYAGRITTTQWLPKERGRITVVVAQSKSVFGYQNRPRLAWHNLTTGERGHASTISYSNLNAGAATFINIRTGSGRVTLKLRTYNSNKFWSLRSTACSATVRVR</sequence>
<feature type="chain" id="PRO_5003495602" evidence="1">
    <location>
        <begin position="29"/>
        <end position="152"/>
    </location>
</feature>
<keyword evidence="1" id="KW-0732">Signal</keyword>
<name>G7H3T2_9ACTN</name>
<evidence type="ECO:0000256" key="1">
    <source>
        <dbReference type="SAM" id="SignalP"/>
    </source>
</evidence>